<proteinExistence type="predicted"/>
<reference evidence="1 2" key="1">
    <citation type="submission" date="2016-09" db="EMBL/GenBank/DDBJ databases">
        <title>Complete genome sequencing of Streptomyces lydicus 103 and metabolic pathways analysis of antibiotic biosynthesis.</title>
        <authorList>
            <person name="Jia N."/>
            <person name="Ding M.-Z."/>
            <person name="Gao F."/>
            <person name="Yuan Y.-J."/>
        </authorList>
    </citation>
    <scope>NUCLEOTIDE SEQUENCE [LARGE SCALE GENOMIC DNA]</scope>
    <source>
        <strain evidence="1 2">103</strain>
    </source>
</reference>
<evidence type="ECO:0000313" key="1">
    <source>
        <dbReference type="EMBL" id="AOP47692.1"/>
    </source>
</evidence>
<dbReference type="EMBL" id="CP017157">
    <property type="protein sequence ID" value="AOP47692.1"/>
    <property type="molecule type" value="Genomic_DNA"/>
</dbReference>
<dbReference type="Proteomes" id="UP000094094">
    <property type="component" value="Chromosome"/>
</dbReference>
<organism evidence="1 2">
    <name type="scientific">Streptomyces lydicus</name>
    <dbReference type="NCBI Taxonomy" id="47763"/>
    <lineage>
        <taxon>Bacteria</taxon>
        <taxon>Bacillati</taxon>
        <taxon>Actinomycetota</taxon>
        <taxon>Actinomycetes</taxon>
        <taxon>Kitasatosporales</taxon>
        <taxon>Streptomycetaceae</taxon>
        <taxon>Streptomyces</taxon>
    </lineage>
</organism>
<accession>A0A1D7VLU2</accession>
<gene>
    <name evidence="1" type="ORF">SL103_16815</name>
</gene>
<dbReference type="KEGG" id="slc:SL103_16815"/>
<sequence>MVRVAEQPLAERALARSYTTGDGHVRFEITDLSVHHHAYRSVTFTYRITVVRPTYPDEHWEFTLPWEDKSFTDVLTSLQPDPDRLNQLVHLIHALLEEWWDTKGHSRQAAKMGRQMR</sequence>
<evidence type="ECO:0000313" key="2">
    <source>
        <dbReference type="Proteomes" id="UP000094094"/>
    </source>
</evidence>
<keyword evidence="2" id="KW-1185">Reference proteome</keyword>
<dbReference type="AlphaFoldDB" id="A0A1D7VLU2"/>
<dbReference type="OrthoDB" id="4315031at2"/>
<name>A0A1D7VLU2_9ACTN</name>
<protein>
    <submittedName>
        <fullName evidence="1">Uncharacterized protein</fullName>
    </submittedName>
</protein>